<protein>
    <recommendedName>
        <fullName evidence="4">HTH gntR-type domain-containing protein</fullName>
    </recommendedName>
</protein>
<comment type="caution">
    <text evidence="5">The sequence shown here is derived from an EMBL/GenBank/DDBJ whole genome shotgun (WGS) entry which is preliminary data.</text>
</comment>
<organism evidence="5 6">
    <name type="scientific">Oceanidesulfovibrio marinus</name>
    <dbReference type="NCBI Taxonomy" id="370038"/>
    <lineage>
        <taxon>Bacteria</taxon>
        <taxon>Pseudomonadati</taxon>
        <taxon>Thermodesulfobacteriota</taxon>
        <taxon>Desulfovibrionia</taxon>
        <taxon>Desulfovibrionales</taxon>
        <taxon>Desulfovibrionaceae</taxon>
        <taxon>Oceanidesulfovibrio</taxon>
    </lineage>
</organism>
<dbReference type="SMART" id="SM00345">
    <property type="entry name" value="HTH_GNTR"/>
    <property type="match status" value="1"/>
</dbReference>
<reference evidence="5 6" key="1">
    <citation type="submission" date="2018-06" db="EMBL/GenBank/DDBJ databases">
        <title>Complete genome of Desulfovibrio marinus P48SEP.</title>
        <authorList>
            <person name="Crispim J.S."/>
            <person name="Vidigal P.M.P."/>
            <person name="Silva L.C.F."/>
            <person name="Araujo L.C."/>
            <person name="Laguardia C.N."/>
            <person name="Dias R.S."/>
            <person name="Sousa M.P."/>
            <person name="Paula S.O."/>
            <person name="Silva C."/>
        </authorList>
    </citation>
    <scope>NUCLEOTIDE SEQUENCE [LARGE SCALE GENOMIC DNA]</scope>
    <source>
        <strain evidence="5 6">P48SEP</strain>
    </source>
</reference>
<dbReference type="InterPro" id="IPR011711">
    <property type="entry name" value="GntR_C"/>
</dbReference>
<evidence type="ECO:0000313" key="5">
    <source>
        <dbReference type="EMBL" id="TVM34507.1"/>
    </source>
</evidence>
<name>A0A6P1ZIK3_9BACT</name>
<dbReference type="Proteomes" id="UP000434052">
    <property type="component" value="Unassembled WGS sequence"/>
</dbReference>
<accession>A0A6P1ZIK3</accession>
<dbReference type="InterPro" id="IPR000524">
    <property type="entry name" value="Tscrpt_reg_HTH_GntR"/>
</dbReference>
<dbReference type="AlphaFoldDB" id="A0A6P1ZIK3"/>
<dbReference type="GO" id="GO:0003677">
    <property type="term" value="F:DNA binding"/>
    <property type="evidence" value="ECO:0007669"/>
    <property type="project" value="UniProtKB-KW"/>
</dbReference>
<dbReference type="PROSITE" id="PS50949">
    <property type="entry name" value="HTH_GNTR"/>
    <property type="match status" value="1"/>
</dbReference>
<proteinExistence type="predicted"/>
<dbReference type="SUPFAM" id="SSF46785">
    <property type="entry name" value="Winged helix' DNA-binding domain"/>
    <property type="match status" value="1"/>
</dbReference>
<sequence>MTVLMKILGVADSTACFLRHEIITGKIPPGSKLNEVELANRYGVSRPPLREAFRKLEYEKLVNNIPRRGTFVTELSFDDCREVYFTRRTLECAAVDLLAKSGNRDFTKLSESVENLEHFAMPRNSDTTDLADYYGEIAGFHWDLVKDAGNRWLTHCYQSIASTLSRYQLIYLSILSKRSIEDHKIVVECMQEGRFEEAKKQLAEHISRVLNEMLDNI</sequence>
<dbReference type="Pfam" id="PF00392">
    <property type="entry name" value="GntR"/>
    <property type="match status" value="1"/>
</dbReference>
<dbReference type="InterPro" id="IPR036390">
    <property type="entry name" value="WH_DNA-bd_sf"/>
</dbReference>
<evidence type="ECO:0000256" key="3">
    <source>
        <dbReference type="ARBA" id="ARBA00023163"/>
    </source>
</evidence>
<evidence type="ECO:0000256" key="2">
    <source>
        <dbReference type="ARBA" id="ARBA00023125"/>
    </source>
</evidence>
<dbReference type="CDD" id="cd07377">
    <property type="entry name" value="WHTH_GntR"/>
    <property type="match status" value="1"/>
</dbReference>
<evidence type="ECO:0000313" key="6">
    <source>
        <dbReference type="Proteomes" id="UP000434052"/>
    </source>
</evidence>
<dbReference type="GO" id="GO:0003700">
    <property type="term" value="F:DNA-binding transcription factor activity"/>
    <property type="evidence" value="ECO:0007669"/>
    <property type="project" value="InterPro"/>
</dbReference>
<dbReference type="EMBL" id="QMIF01000004">
    <property type="protein sequence ID" value="TVM34507.1"/>
    <property type="molecule type" value="Genomic_DNA"/>
</dbReference>
<keyword evidence="3" id="KW-0804">Transcription</keyword>
<evidence type="ECO:0000259" key="4">
    <source>
        <dbReference type="PROSITE" id="PS50949"/>
    </source>
</evidence>
<evidence type="ECO:0000256" key="1">
    <source>
        <dbReference type="ARBA" id="ARBA00023015"/>
    </source>
</evidence>
<feature type="domain" description="HTH gntR-type" evidence="4">
    <location>
        <begin position="8"/>
        <end position="75"/>
    </location>
</feature>
<dbReference type="Gene3D" id="1.10.10.10">
    <property type="entry name" value="Winged helix-like DNA-binding domain superfamily/Winged helix DNA-binding domain"/>
    <property type="match status" value="1"/>
</dbReference>
<dbReference type="SMART" id="SM00895">
    <property type="entry name" value="FCD"/>
    <property type="match status" value="1"/>
</dbReference>
<dbReference type="InterPro" id="IPR008920">
    <property type="entry name" value="TF_FadR/GntR_C"/>
</dbReference>
<keyword evidence="1" id="KW-0805">Transcription regulation</keyword>
<keyword evidence="2" id="KW-0238">DNA-binding</keyword>
<gene>
    <name evidence="5" type="ORF">DQK91_07995</name>
</gene>
<dbReference type="InterPro" id="IPR036388">
    <property type="entry name" value="WH-like_DNA-bd_sf"/>
</dbReference>
<dbReference type="Pfam" id="PF07729">
    <property type="entry name" value="FCD"/>
    <property type="match status" value="1"/>
</dbReference>
<dbReference type="SUPFAM" id="SSF48008">
    <property type="entry name" value="GntR ligand-binding domain-like"/>
    <property type="match status" value="1"/>
</dbReference>
<dbReference type="Gene3D" id="1.20.120.530">
    <property type="entry name" value="GntR ligand-binding domain-like"/>
    <property type="match status" value="1"/>
</dbReference>
<dbReference type="PANTHER" id="PTHR43537:SF44">
    <property type="entry name" value="GNTR FAMILY REGULATORY PROTEIN"/>
    <property type="match status" value="1"/>
</dbReference>
<dbReference type="PANTHER" id="PTHR43537">
    <property type="entry name" value="TRANSCRIPTIONAL REGULATOR, GNTR FAMILY"/>
    <property type="match status" value="1"/>
</dbReference>